<dbReference type="Pfam" id="PF03465">
    <property type="entry name" value="eRF1_3"/>
    <property type="match status" value="1"/>
</dbReference>
<gene>
    <name evidence="9 11" type="primary">pelA</name>
    <name evidence="11" type="ORF">NFRAN_1860</name>
</gene>
<comment type="subunit">
    <text evidence="9">Monomer.</text>
</comment>
<dbReference type="GO" id="GO:0070966">
    <property type="term" value="P:nuclear-transcribed mRNA catabolic process, no-go decay"/>
    <property type="evidence" value="ECO:0007669"/>
    <property type="project" value="InterPro"/>
</dbReference>
<comment type="subcellular location">
    <subcellularLocation>
        <location evidence="2 9">Cytoplasm</location>
    </subcellularLocation>
</comment>
<dbReference type="PANTHER" id="PTHR10853">
    <property type="entry name" value="PELOTA"/>
    <property type="match status" value="1"/>
</dbReference>
<comment type="function">
    <text evidence="9">May function in recognizing stalled ribosomes, interact with stem-loop structures in stalled mRNA molecules, and effect endonucleolytic cleavage of the mRNA. May play a role in the release non-functional ribosomes and degradation of damaged mRNAs. Has endoribonuclease activity.</text>
</comment>
<evidence type="ECO:0000256" key="7">
    <source>
        <dbReference type="ARBA" id="ARBA00022759"/>
    </source>
</evidence>
<dbReference type="GeneID" id="39421164"/>
<comment type="cofactor">
    <cofactor evidence="1 9">
        <name>a divalent metal cation</name>
        <dbReference type="ChEBI" id="CHEBI:60240"/>
    </cofactor>
</comment>
<dbReference type="InterPro" id="IPR038069">
    <property type="entry name" value="Pelota/DOM34_N"/>
</dbReference>
<keyword evidence="5 9" id="KW-0540">Nuclease</keyword>
<dbReference type="HAMAP" id="MF_01853">
    <property type="entry name" value="PelO"/>
    <property type="match status" value="1"/>
</dbReference>
<organism evidence="11 12">
    <name type="scientific">Candidatus Nitrosocosmicus franklandianus</name>
    <dbReference type="NCBI Taxonomy" id="1798806"/>
    <lineage>
        <taxon>Archaea</taxon>
        <taxon>Nitrososphaerota</taxon>
        <taxon>Nitrososphaeria</taxon>
        <taxon>Nitrososphaerales</taxon>
        <taxon>Nitrososphaeraceae</taxon>
        <taxon>Candidatus Nitrosocosmicus</taxon>
    </lineage>
</organism>
<comment type="similarity">
    <text evidence="3 9">Belongs to the eukaryotic release factor 1 family. Pelota subfamily.</text>
</comment>
<evidence type="ECO:0000259" key="10">
    <source>
        <dbReference type="SMART" id="SM01194"/>
    </source>
</evidence>
<dbReference type="GO" id="GO:0016787">
    <property type="term" value="F:hydrolase activity"/>
    <property type="evidence" value="ECO:0007669"/>
    <property type="project" value="UniProtKB-KW"/>
</dbReference>
<feature type="domain" description="eRF1/Pelota-like N-terminal" evidence="10">
    <location>
        <begin position="1"/>
        <end position="129"/>
    </location>
</feature>
<keyword evidence="4 9" id="KW-0963">Cytoplasm</keyword>
<dbReference type="InterPro" id="IPR023521">
    <property type="entry name" value="Pelota_arc"/>
</dbReference>
<dbReference type="SUPFAM" id="SSF159065">
    <property type="entry name" value="Dom34/Pelota N-terminal domain-like"/>
    <property type="match status" value="1"/>
</dbReference>
<dbReference type="SUPFAM" id="SSF55315">
    <property type="entry name" value="L30e-like"/>
    <property type="match status" value="1"/>
</dbReference>
<dbReference type="SUPFAM" id="SSF53137">
    <property type="entry name" value="Translational machinery components"/>
    <property type="match status" value="1"/>
</dbReference>
<evidence type="ECO:0000256" key="9">
    <source>
        <dbReference type="HAMAP-Rule" id="MF_01853"/>
    </source>
</evidence>
<dbReference type="InterPro" id="IPR058547">
    <property type="entry name" value="Pelota_N"/>
</dbReference>
<dbReference type="GO" id="GO:0070481">
    <property type="term" value="P:nuclear-transcribed mRNA catabolic process, non-stop decay"/>
    <property type="evidence" value="ECO:0007669"/>
    <property type="project" value="InterPro"/>
</dbReference>
<evidence type="ECO:0000313" key="12">
    <source>
        <dbReference type="Proteomes" id="UP000294299"/>
    </source>
</evidence>
<reference evidence="11 12" key="1">
    <citation type="submission" date="2019-02" db="EMBL/GenBank/DDBJ databases">
        <authorList>
            <person name="Lehtovirta-Morley E L."/>
        </authorList>
    </citation>
    <scope>NUCLEOTIDE SEQUENCE [LARGE SCALE GENOMIC DNA]</scope>
    <source>
        <strain evidence="11">NFRAN1</strain>
    </source>
</reference>
<keyword evidence="7 9" id="KW-0255">Endonuclease</keyword>
<dbReference type="OrthoDB" id="31300at2157"/>
<keyword evidence="8 9" id="KW-0378">Hydrolase</keyword>
<name>A0A484IEW6_9ARCH</name>
<evidence type="ECO:0000313" key="11">
    <source>
        <dbReference type="EMBL" id="VFJ14182.1"/>
    </source>
</evidence>
<dbReference type="Pfam" id="PF26356">
    <property type="entry name" value="Pelota_N"/>
    <property type="match status" value="1"/>
</dbReference>
<proteinExistence type="inferred from homology"/>
<accession>A0A484IEW6</accession>
<dbReference type="GO" id="GO:0005737">
    <property type="term" value="C:cytoplasm"/>
    <property type="evidence" value="ECO:0007669"/>
    <property type="project" value="UniProtKB-SubCell"/>
</dbReference>
<dbReference type="Gene3D" id="3.30.420.60">
    <property type="entry name" value="eRF1 domain 2"/>
    <property type="match status" value="1"/>
</dbReference>
<evidence type="ECO:0000256" key="3">
    <source>
        <dbReference type="ARBA" id="ARBA00009504"/>
    </source>
</evidence>
<sequence>MKVTKTKDSDNKIVVTLEEPDDLFSLRRVIEVGDSITADTTRVIKQDNEFSRPDKGERIKIRIILRVEKISFDNSVDRLKISGIIITSNNENVPRGLHHSITLKVGDTVVLEKSRWNENYLKILSKSVMKFKYLLVSVDSQEAAIGSLTGTYLKMTPNIYSGKSGKRYSADKKNESNNSYFESIRTALEIYLNEQGIKIIVFGPGETKRRLYNFLRERNEYYQKTDFSIVEGIEASGEDGIFVFLRSQAMKDLMSDSKIAMVTSIMDKIMQQISKGEKRYAIGIKEIKYAQSLNAIEALIYSDKVFNDIEEEDFIKLLNEIESNNTKVFATDSTTDIGLRVTSLGGVIALLRYPIY</sequence>
<dbReference type="KEGG" id="nfn:NFRAN_1860"/>
<dbReference type="RefSeq" id="WP_134484407.1">
    <property type="nucleotide sequence ID" value="NZ_LR216287.1"/>
</dbReference>
<protein>
    <recommendedName>
        <fullName evidence="9">Protein pelota homolog</fullName>
        <ecNumber evidence="9">3.1.-.-</ecNumber>
    </recommendedName>
</protein>
<evidence type="ECO:0000256" key="1">
    <source>
        <dbReference type="ARBA" id="ARBA00001968"/>
    </source>
</evidence>
<dbReference type="GO" id="GO:0032790">
    <property type="term" value="P:ribosome disassembly"/>
    <property type="evidence" value="ECO:0007669"/>
    <property type="project" value="TreeGrafter"/>
</dbReference>
<keyword evidence="12" id="KW-1185">Reference proteome</keyword>
<evidence type="ECO:0000256" key="6">
    <source>
        <dbReference type="ARBA" id="ARBA00022723"/>
    </source>
</evidence>
<dbReference type="EMBL" id="LR216287">
    <property type="protein sequence ID" value="VFJ14182.1"/>
    <property type="molecule type" value="Genomic_DNA"/>
</dbReference>
<dbReference type="GO" id="GO:0046872">
    <property type="term" value="F:metal ion binding"/>
    <property type="evidence" value="ECO:0007669"/>
    <property type="project" value="UniProtKB-UniRule"/>
</dbReference>
<dbReference type="GO" id="GO:0071025">
    <property type="term" value="P:RNA surveillance"/>
    <property type="evidence" value="ECO:0007669"/>
    <property type="project" value="InterPro"/>
</dbReference>
<evidence type="ECO:0000256" key="8">
    <source>
        <dbReference type="ARBA" id="ARBA00022801"/>
    </source>
</evidence>
<dbReference type="Gene3D" id="2.30.30.870">
    <property type="entry name" value="Pelota, domain A"/>
    <property type="match status" value="1"/>
</dbReference>
<dbReference type="InterPro" id="IPR005140">
    <property type="entry name" value="eRF1_Pelota-like_N"/>
</dbReference>
<keyword evidence="6 9" id="KW-0479">Metal-binding</keyword>
<dbReference type="NCBIfam" id="TIGR00111">
    <property type="entry name" value="pelota"/>
    <property type="match status" value="1"/>
</dbReference>
<evidence type="ECO:0000256" key="2">
    <source>
        <dbReference type="ARBA" id="ARBA00004496"/>
    </source>
</evidence>
<dbReference type="Proteomes" id="UP000294299">
    <property type="component" value="Chromosome NFRAN"/>
</dbReference>
<dbReference type="GO" id="GO:0070651">
    <property type="term" value="P:nonfunctional rRNA decay"/>
    <property type="evidence" value="ECO:0007669"/>
    <property type="project" value="TreeGrafter"/>
</dbReference>
<dbReference type="InterPro" id="IPR005142">
    <property type="entry name" value="eRF1_3"/>
</dbReference>
<dbReference type="Gene3D" id="3.30.1330.30">
    <property type="match status" value="1"/>
</dbReference>
<evidence type="ECO:0000256" key="4">
    <source>
        <dbReference type="ARBA" id="ARBA00022490"/>
    </source>
</evidence>
<dbReference type="AlphaFoldDB" id="A0A484IEW6"/>
<dbReference type="EC" id="3.1.-.-" evidence="9"/>
<dbReference type="GO" id="GO:0004519">
    <property type="term" value="F:endonuclease activity"/>
    <property type="evidence" value="ECO:0007669"/>
    <property type="project" value="UniProtKB-UniRule"/>
</dbReference>
<dbReference type="InterPro" id="IPR004405">
    <property type="entry name" value="TF_pelota"/>
</dbReference>
<dbReference type="InterPro" id="IPR042226">
    <property type="entry name" value="eFR1_2_sf"/>
</dbReference>
<dbReference type="InterPro" id="IPR029064">
    <property type="entry name" value="Ribosomal_eL30-like_sf"/>
</dbReference>
<evidence type="ECO:0000256" key="5">
    <source>
        <dbReference type="ARBA" id="ARBA00022722"/>
    </source>
</evidence>
<dbReference type="PANTHER" id="PTHR10853:SF0">
    <property type="entry name" value="PROTEIN PELOTA HOMOLOG"/>
    <property type="match status" value="1"/>
</dbReference>
<dbReference type="SMART" id="SM01194">
    <property type="entry name" value="eRF1_1"/>
    <property type="match status" value="1"/>
</dbReference>
<comment type="domain">
    <text evidence="9">The N-terminal domain has the RNA-binding Sm fold. It harbors the endoribonuclease activity.</text>
</comment>